<name>A0A7V8NN94_9BACT</name>
<evidence type="ECO:0000259" key="1">
    <source>
        <dbReference type="PROSITE" id="PS51494"/>
    </source>
</evidence>
<evidence type="ECO:0000313" key="2">
    <source>
        <dbReference type="EMBL" id="MBA0084267.1"/>
    </source>
</evidence>
<dbReference type="PROSITE" id="PS51494">
    <property type="entry name" value="SPOIVB"/>
    <property type="match status" value="1"/>
</dbReference>
<dbReference type="InterPro" id="IPR008763">
    <property type="entry name" value="Peptidase_S55"/>
</dbReference>
<feature type="domain" description="Peptidase S55" evidence="1">
    <location>
        <begin position="1"/>
        <end position="155"/>
    </location>
</feature>
<reference evidence="2" key="1">
    <citation type="submission" date="2020-06" db="EMBL/GenBank/DDBJ databases">
        <title>Legume-microbial interactions unlock mineral nutrients during tropical forest succession.</title>
        <authorList>
            <person name="Epihov D.Z."/>
        </authorList>
    </citation>
    <scope>NUCLEOTIDE SEQUENCE [LARGE SCALE GENOMIC DNA]</scope>
    <source>
        <strain evidence="2">Pan2503</strain>
    </source>
</reference>
<comment type="caution">
    <text evidence="2">The sequence shown here is derived from an EMBL/GenBank/DDBJ whole genome shotgun (WGS) entry which is preliminary data.</text>
</comment>
<dbReference type="EMBL" id="JACDQQ010000448">
    <property type="protein sequence ID" value="MBA0084267.1"/>
    <property type="molecule type" value="Genomic_DNA"/>
</dbReference>
<protein>
    <recommendedName>
        <fullName evidence="1">Peptidase S55 domain-containing protein</fullName>
    </recommendedName>
</protein>
<accession>A0A7V8NN94</accession>
<dbReference type="Pfam" id="PF05580">
    <property type="entry name" value="Peptidase_S55"/>
    <property type="match status" value="1"/>
</dbReference>
<proteinExistence type="predicted"/>
<dbReference type="Proteomes" id="UP000567293">
    <property type="component" value="Unassembled WGS sequence"/>
</dbReference>
<sequence length="340" mass="35480">MHTAGPDPSNRWLACLLALFAFFAELCLIPGTLNAQQPEILPVSQVNPGMQGYAYTIFAGDQIEKFDLEVLGVLENFLGPKQSIILVQLKGPKVEHTGVVAGMSGSPVYLEGKLAGALSLKLGVFTKEPIAGVTPIQDVLHPPPSSIAEVPMPQFGVASETFASAGLPSGSALEPIETPLVFSGFEPATLQLFAKQIQGYGLVAAQGGTTAPSPQDAQLVAGDMAGMVLVQGDASINSACTVTAVEGDRVFLCGHPFLNLGDVQLPMARSHVVMTLSSDLASTKIVNVAGSIGTITSDHLTAVTGRLGPPPAMIPLDLSLRASNSEKKLHFEIVDHPKLT</sequence>
<organism evidence="2 3">
    <name type="scientific">Candidatus Acidiferrum panamense</name>
    <dbReference type="NCBI Taxonomy" id="2741543"/>
    <lineage>
        <taxon>Bacteria</taxon>
        <taxon>Pseudomonadati</taxon>
        <taxon>Acidobacteriota</taxon>
        <taxon>Terriglobia</taxon>
        <taxon>Candidatus Acidiferrales</taxon>
        <taxon>Candidatus Acidiferrum</taxon>
    </lineage>
</organism>
<evidence type="ECO:0000313" key="3">
    <source>
        <dbReference type="Proteomes" id="UP000567293"/>
    </source>
</evidence>
<keyword evidence="3" id="KW-1185">Reference proteome</keyword>
<feature type="non-terminal residue" evidence="2">
    <location>
        <position position="340"/>
    </location>
</feature>
<gene>
    <name evidence="2" type="ORF">HRJ53_04660</name>
</gene>
<dbReference type="AlphaFoldDB" id="A0A7V8NN94"/>